<protein>
    <submittedName>
        <fullName evidence="2">Uncharacterized protein</fullName>
    </submittedName>
</protein>
<sequence length="142" mass="15942">RAEEVAAAKKRAEGEAKAIAKSIGSDDYKGIAEAIALVDMSSDYTGWVKWMGDNGQIKWLGKKKDGYRDGPETSWYSNGQKQSERTYKDGKIWTVVAWKPNGEKCPHTNLVDGNGVRVVYNEDGTERRRYTYKDGVKVEDSE</sequence>
<dbReference type="Gene3D" id="3.90.930.1">
    <property type="match status" value="1"/>
</dbReference>
<proteinExistence type="predicted"/>
<accession>A0A382RBT1</accession>
<reference evidence="2" key="1">
    <citation type="submission" date="2018-05" db="EMBL/GenBank/DDBJ databases">
        <authorList>
            <person name="Lanie J.A."/>
            <person name="Ng W.-L."/>
            <person name="Kazmierczak K.M."/>
            <person name="Andrzejewski T.M."/>
            <person name="Davidsen T.M."/>
            <person name="Wayne K.J."/>
            <person name="Tettelin H."/>
            <person name="Glass J.I."/>
            <person name="Rusch D."/>
            <person name="Podicherti R."/>
            <person name="Tsui H.-C.T."/>
            <person name="Winkler M.E."/>
        </authorList>
    </citation>
    <scope>NUCLEOTIDE SEQUENCE</scope>
</reference>
<evidence type="ECO:0000256" key="1">
    <source>
        <dbReference type="SAM" id="MobiDB-lite"/>
    </source>
</evidence>
<dbReference type="SUPFAM" id="SSF82185">
    <property type="entry name" value="Histone H3 K4-specific methyltransferase SET7/9 N-terminal domain"/>
    <property type="match status" value="1"/>
</dbReference>
<feature type="non-terminal residue" evidence="2">
    <location>
        <position position="1"/>
    </location>
</feature>
<organism evidence="2">
    <name type="scientific">marine metagenome</name>
    <dbReference type="NCBI Taxonomy" id="408172"/>
    <lineage>
        <taxon>unclassified sequences</taxon>
        <taxon>metagenomes</taxon>
        <taxon>ecological metagenomes</taxon>
    </lineage>
</organism>
<name>A0A382RBT1_9ZZZZ</name>
<evidence type="ECO:0000313" key="2">
    <source>
        <dbReference type="EMBL" id="SVC94458.1"/>
    </source>
</evidence>
<dbReference type="AlphaFoldDB" id="A0A382RBT1"/>
<gene>
    <name evidence="2" type="ORF">METZ01_LOCUS347312</name>
</gene>
<feature type="region of interest" description="Disordered" evidence="1">
    <location>
        <begin position="62"/>
        <end position="81"/>
    </location>
</feature>
<dbReference type="EMBL" id="UINC01120152">
    <property type="protein sequence ID" value="SVC94458.1"/>
    <property type="molecule type" value="Genomic_DNA"/>
</dbReference>
<feature type="compositionally biased region" description="Basic and acidic residues" evidence="1">
    <location>
        <begin position="62"/>
        <end position="71"/>
    </location>
</feature>